<dbReference type="GO" id="GO:0016787">
    <property type="term" value="F:hydrolase activity"/>
    <property type="evidence" value="ECO:0007669"/>
    <property type="project" value="UniProtKB-KW"/>
</dbReference>
<dbReference type="GO" id="GO:0004519">
    <property type="term" value="F:endonuclease activity"/>
    <property type="evidence" value="ECO:0007669"/>
    <property type="project" value="UniProtKB-KW"/>
</dbReference>
<feature type="region of interest" description="Disordered" evidence="7">
    <location>
        <begin position="760"/>
        <end position="788"/>
    </location>
</feature>
<dbReference type="Pfam" id="PF17917">
    <property type="entry name" value="RT_RNaseH"/>
    <property type="match status" value="1"/>
</dbReference>
<sequence length="1026" mass="118425">MVETRTGKTTTPYTKAQEEQTVAVLKERKEKEAKKELIRQAKKLTLQQEQAAKMKKLEEEMERLRKEEEEKMKEVEEEEVEEEEVEEEEEKEEPLERRRTEERDNTLAHCCLSAPAFARLVKEQLEEQVVVAYEPEGHLRQVLEKLREANFKINAKKCEWAKTQVLYLGHVVDRDDIRPEDNKIAAIRDWPAPRTLTELRSFLGLANYYRKFVRNFSTIAAPLRRLLKKEAIWKWDKDCTAALKRLKPALIEYPVLKVVDPSRPFVVTTNASQYGIGAVLQQDDGNGYRPIEFMFARMPSKKMATSSYERELYALRQALDHWKHYLLGRHFKVYSDHETLRWLKTQAKMTPKLTRWAAELDQYNFELKPVKGKFRPILDFLAADEGRAVLLNVVDISKRKKTAVDLAKIWEQVIGKIRVQRINAICTDNEELNKQAAQIFRRGTNLRIARIPWVPCAAHCLNLLLKDIRGVDWVQEMAQGAKMMVKCSDVVRERSLILSTEMQFASEFMMLERLNDRRKLLEEMMEEGWKDIRWSGAKDKDKSEATYVTVWSTKWWQLLERALTVMVPVYELLRKIDCNGTAPHQLWNFVEGLMKRNTMKFLLSQCPEGSTWRCKENLDLWADLQAFHGEPTEEMKHKRAEEAKKKREEAQKKGEEPPNKEDEEKSFWTKFAKFDSGLSQLTASERWSTHGKSHKKLREIAVRVTAIWSTTTPCERNGSSVDLVHDKRRNTLGSGTVEKLVYVHWNKQLQKMIRLRKARKGRVPRMKGVDDSSSSYSSDDGEGLIWRGNGHKTQEQQQLEDLKEMQLLGDDVEGGYEERDEADGEDEEEGEEDEEGEDKENEEKVEFGLRPPRESDESNNSDDDNVDEDDTWRADAAHHDDDAEFLKMMRPAFTHVDSEDERARTEAQNLAHRDRPLVEQRMQQEAGKRVAVPAAGRRKTVSTAAVGALGEGEELGNTGKGLQEKDTAAMQQHAEYPNHWRISSSSGTCSSKRMGCGSQILRCGKKTIGSSNRKTGSNTKSDGSTT</sequence>
<feature type="domain" description="DUF659" evidence="8">
    <location>
        <begin position="373"/>
        <end position="483"/>
    </location>
</feature>
<dbReference type="SUPFAM" id="SSF53098">
    <property type="entry name" value="Ribonuclease H-like"/>
    <property type="match status" value="1"/>
</dbReference>
<evidence type="ECO:0000256" key="3">
    <source>
        <dbReference type="ARBA" id="ARBA00022722"/>
    </source>
</evidence>
<name>A0A388LXY5_CHABU</name>
<evidence type="ECO:0000256" key="6">
    <source>
        <dbReference type="ARBA" id="ARBA00022918"/>
    </source>
</evidence>
<feature type="domain" description="Reverse transcriptase RNase H-like" evidence="9">
    <location>
        <begin position="260"/>
        <end position="363"/>
    </location>
</feature>
<dbReference type="InterPro" id="IPR012337">
    <property type="entry name" value="RNaseH-like_sf"/>
</dbReference>
<dbReference type="SUPFAM" id="SSF56672">
    <property type="entry name" value="DNA/RNA polymerases"/>
    <property type="match status" value="1"/>
</dbReference>
<dbReference type="CDD" id="cd09274">
    <property type="entry name" value="RNase_HI_RT_Ty3"/>
    <property type="match status" value="1"/>
</dbReference>
<dbReference type="Gene3D" id="3.30.70.270">
    <property type="match status" value="2"/>
</dbReference>
<dbReference type="PANTHER" id="PTHR37984">
    <property type="entry name" value="PROTEIN CBG26694"/>
    <property type="match status" value="1"/>
</dbReference>
<feature type="compositionally biased region" description="Basic and acidic residues" evidence="7">
    <location>
        <begin position="841"/>
        <end position="856"/>
    </location>
</feature>
<feature type="compositionally biased region" description="Basic and acidic residues" evidence="7">
    <location>
        <begin position="61"/>
        <end position="74"/>
    </location>
</feature>
<keyword evidence="4" id="KW-0255">Endonuclease</keyword>
<dbReference type="InterPro" id="IPR043502">
    <property type="entry name" value="DNA/RNA_pol_sf"/>
</dbReference>
<dbReference type="InterPro" id="IPR043128">
    <property type="entry name" value="Rev_trsase/Diguanyl_cyclase"/>
</dbReference>
<keyword evidence="2" id="KW-0548">Nucleotidyltransferase</keyword>
<dbReference type="PANTHER" id="PTHR37984:SF5">
    <property type="entry name" value="PROTEIN NYNRIN-LIKE"/>
    <property type="match status" value="1"/>
</dbReference>
<keyword evidence="1" id="KW-0808">Transferase</keyword>
<feature type="compositionally biased region" description="Acidic residues" evidence="7">
    <location>
        <begin position="857"/>
        <end position="870"/>
    </location>
</feature>
<dbReference type="Pfam" id="PF04937">
    <property type="entry name" value="DUF659"/>
    <property type="match status" value="1"/>
</dbReference>
<feature type="compositionally biased region" description="Basic and acidic residues" evidence="7">
    <location>
        <begin position="871"/>
        <end position="883"/>
    </location>
</feature>
<dbReference type="Proteomes" id="UP000265515">
    <property type="component" value="Unassembled WGS sequence"/>
</dbReference>
<accession>A0A388LXY5</accession>
<evidence type="ECO:0000256" key="5">
    <source>
        <dbReference type="ARBA" id="ARBA00022801"/>
    </source>
</evidence>
<evidence type="ECO:0000259" key="8">
    <source>
        <dbReference type="Pfam" id="PF04937"/>
    </source>
</evidence>
<dbReference type="GO" id="GO:0003964">
    <property type="term" value="F:RNA-directed DNA polymerase activity"/>
    <property type="evidence" value="ECO:0007669"/>
    <property type="project" value="UniProtKB-KW"/>
</dbReference>
<proteinExistence type="predicted"/>
<feature type="region of interest" description="Disordered" evidence="7">
    <location>
        <begin position="921"/>
        <end position="991"/>
    </location>
</feature>
<comment type="caution">
    <text evidence="10">The sequence shown here is derived from an EMBL/GenBank/DDBJ whole genome shotgun (WGS) entry which is preliminary data.</text>
</comment>
<dbReference type="FunFam" id="3.30.70.270:FF:000020">
    <property type="entry name" value="Transposon Tf2-6 polyprotein-like Protein"/>
    <property type="match status" value="1"/>
</dbReference>
<feature type="compositionally biased region" description="Acidic residues" evidence="7">
    <location>
        <begin position="814"/>
        <end position="840"/>
    </location>
</feature>
<evidence type="ECO:0000256" key="1">
    <source>
        <dbReference type="ARBA" id="ARBA00022679"/>
    </source>
</evidence>
<evidence type="ECO:0008006" key="12">
    <source>
        <dbReference type="Google" id="ProtNLM"/>
    </source>
</evidence>
<evidence type="ECO:0000313" key="10">
    <source>
        <dbReference type="EMBL" id="GBG87135.1"/>
    </source>
</evidence>
<feature type="compositionally biased region" description="Acidic residues" evidence="7">
    <location>
        <begin position="75"/>
        <end position="93"/>
    </location>
</feature>
<keyword evidence="3" id="KW-0540">Nuclease</keyword>
<evidence type="ECO:0000256" key="7">
    <source>
        <dbReference type="SAM" id="MobiDB-lite"/>
    </source>
</evidence>
<dbReference type="Gene3D" id="3.10.20.370">
    <property type="match status" value="1"/>
</dbReference>
<gene>
    <name evidence="10" type="ORF">CBR_g44592</name>
</gene>
<dbReference type="InterPro" id="IPR041373">
    <property type="entry name" value="RT_RNaseH"/>
</dbReference>
<feature type="region of interest" description="Disordered" evidence="7">
    <location>
        <begin position="814"/>
        <end position="883"/>
    </location>
</feature>
<evidence type="ECO:0000256" key="2">
    <source>
        <dbReference type="ARBA" id="ARBA00022695"/>
    </source>
</evidence>
<dbReference type="EMBL" id="BFEA01000597">
    <property type="protein sequence ID" value="GBG87135.1"/>
    <property type="molecule type" value="Genomic_DNA"/>
</dbReference>
<dbReference type="InterPro" id="IPR050951">
    <property type="entry name" value="Retrovirus_Pol_polyprotein"/>
</dbReference>
<keyword evidence="11" id="KW-1185">Reference proteome</keyword>
<protein>
    <recommendedName>
        <fullName evidence="12">DUF659 domain-containing protein</fullName>
    </recommendedName>
</protein>
<dbReference type="Gramene" id="GBG87135">
    <property type="protein sequence ID" value="GBG87135"/>
    <property type="gene ID" value="CBR_g44592"/>
</dbReference>
<feature type="region of interest" description="Disordered" evidence="7">
    <location>
        <begin position="1004"/>
        <end position="1026"/>
    </location>
</feature>
<feature type="compositionally biased region" description="Polar residues" evidence="7">
    <location>
        <begin position="1008"/>
        <end position="1026"/>
    </location>
</feature>
<feature type="region of interest" description="Disordered" evidence="7">
    <location>
        <begin position="61"/>
        <end position="100"/>
    </location>
</feature>
<feature type="region of interest" description="Disordered" evidence="7">
    <location>
        <begin position="631"/>
        <end position="665"/>
    </location>
</feature>
<dbReference type="InterPro" id="IPR007021">
    <property type="entry name" value="DUF659"/>
</dbReference>
<evidence type="ECO:0000256" key="4">
    <source>
        <dbReference type="ARBA" id="ARBA00022759"/>
    </source>
</evidence>
<reference evidence="10 11" key="1">
    <citation type="journal article" date="2018" name="Cell">
        <title>The Chara Genome: Secondary Complexity and Implications for Plant Terrestrialization.</title>
        <authorList>
            <person name="Nishiyama T."/>
            <person name="Sakayama H."/>
            <person name="Vries J.D."/>
            <person name="Buschmann H."/>
            <person name="Saint-Marcoux D."/>
            <person name="Ullrich K.K."/>
            <person name="Haas F.B."/>
            <person name="Vanderstraeten L."/>
            <person name="Becker D."/>
            <person name="Lang D."/>
            <person name="Vosolsobe S."/>
            <person name="Rombauts S."/>
            <person name="Wilhelmsson P.K.I."/>
            <person name="Janitza P."/>
            <person name="Kern R."/>
            <person name="Heyl A."/>
            <person name="Rumpler F."/>
            <person name="Villalobos L.I.A.C."/>
            <person name="Clay J.M."/>
            <person name="Skokan R."/>
            <person name="Toyoda A."/>
            <person name="Suzuki Y."/>
            <person name="Kagoshima H."/>
            <person name="Schijlen E."/>
            <person name="Tajeshwar N."/>
            <person name="Catarino B."/>
            <person name="Hetherington A.J."/>
            <person name="Saltykova A."/>
            <person name="Bonnot C."/>
            <person name="Breuninger H."/>
            <person name="Symeonidi A."/>
            <person name="Radhakrishnan G.V."/>
            <person name="Van Nieuwerburgh F."/>
            <person name="Deforce D."/>
            <person name="Chang C."/>
            <person name="Karol K.G."/>
            <person name="Hedrich R."/>
            <person name="Ulvskov P."/>
            <person name="Glockner G."/>
            <person name="Delwiche C.F."/>
            <person name="Petrasek J."/>
            <person name="Van de Peer Y."/>
            <person name="Friml J."/>
            <person name="Beilby M."/>
            <person name="Dolan L."/>
            <person name="Kohara Y."/>
            <person name="Sugano S."/>
            <person name="Fujiyama A."/>
            <person name="Delaux P.-M."/>
            <person name="Quint M."/>
            <person name="TheiBen G."/>
            <person name="Hagemann M."/>
            <person name="Harholt J."/>
            <person name="Dunand C."/>
            <person name="Zachgo S."/>
            <person name="Langdale J."/>
            <person name="Maumus F."/>
            <person name="Straeten D.V.D."/>
            <person name="Gould S.B."/>
            <person name="Rensing S.A."/>
        </authorList>
    </citation>
    <scope>NUCLEOTIDE SEQUENCE [LARGE SCALE GENOMIC DNA]</scope>
    <source>
        <strain evidence="10 11">S276</strain>
    </source>
</reference>
<evidence type="ECO:0000313" key="11">
    <source>
        <dbReference type="Proteomes" id="UP000265515"/>
    </source>
</evidence>
<feature type="compositionally biased region" description="Polar residues" evidence="7">
    <location>
        <begin position="981"/>
        <end position="991"/>
    </location>
</feature>
<dbReference type="AlphaFoldDB" id="A0A388LXY5"/>
<keyword evidence="5" id="KW-0378">Hydrolase</keyword>
<organism evidence="10 11">
    <name type="scientific">Chara braunii</name>
    <name type="common">Braun's stonewort</name>
    <dbReference type="NCBI Taxonomy" id="69332"/>
    <lineage>
        <taxon>Eukaryota</taxon>
        <taxon>Viridiplantae</taxon>
        <taxon>Streptophyta</taxon>
        <taxon>Charophyceae</taxon>
        <taxon>Charales</taxon>
        <taxon>Characeae</taxon>
        <taxon>Chara</taxon>
    </lineage>
</organism>
<evidence type="ECO:0000259" key="9">
    <source>
        <dbReference type="Pfam" id="PF17917"/>
    </source>
</evidence>
<keyword evidence="6" id="KW-0695">RNA-directed DNA polymerase</keyword>